<evidence type="ECO:0000256" key="2">
    <source>
        <dbReference type="PROSITE-ProRule" id="PRU00169"/>
    </source>
</evidence>
<dbReference type="NCBIfam" id="TIGR01764">
    <property type="entry name" value="excise"/>
    <property type="match status" value="1"/>
</dbReference>
<dbReference type="CDD" id="cd04762">
    <property type="entry name" value="HTH_MerR-trunc"/>
    <property type="match status" value="1"/>
</dbReference>
<evidence type="ECO:0000313" key="5">
    <source>
        <dbReference type="Proteomes" id="UP001549691"/>
    </source>
</evidence>
<dbReference type="InterPro" id="IPR011006">
    <property type="entry name" value="CheY-like_superfamily"/>
</dbReference>
<sequence>MSDAVQTGAKPDREFCSTSDAAQMLGVSLGTVQQMVETGLLDAWKTTGGHRRIRISSVESFLRKRQTGVPAPVAQPPQTILRVLIAEDDRLMQALYEKTVATWDMPIQVKIVPSGFEGLMEIGRSAPDLLVADLMMPDLDGFAMIRRLRADPQLAHMDIIVVTGLSVEDIDEQGGLPEDVLIYGKPIPFRELKGYIQAKLMQMQRRVRA</sequence>
<dbReference type="SMART" id="SM00448">
    <property type="entry name" value="REC"/>
    <property type="match status" value="1"/>
</dbReference>
<dbReference type="InterPro" id="IPR001789">
    <property type="entry name" value="Sig_transdc_resp-reg_receiver"/>
</dbReference>
<keyword evidence="5" id="KW-1185">Reference proteome</keyword>
<dbReference type="Pfam" id="PF00072">
    <property type="entry name" value="Response_reg"/>
    <property type="match status" value="1"/>
</dbReference>
<protein>
    <submittedName>
        <fullName evidence="4">Response regulator</fullName>
    </submittedName>
</protein>
<dbReference type="InterPro" id="IPR050595">
    <property type="entry name" value="Bact_response_regulator"/>
</dbReference>
<feature type="modified residue" description="4-aspartylphosphate" evidence="2">
    <location>
        <position position="133"/>
    </location>
</feature>
<proteinExistence type="predicted"/>
<reference evidence="4 5" key="1">
    <citation type="submission" date="2024-07" db="EMBL/GenBank/DDBJ databases">
        <title>Uliginosibacterium flavum JJ3220;KACC:17644.</title>
        <authorList>
            <person name="Kim M.K."/>
        </authorList>
    </citation>
    <scope>NUCLEOTIDE SEQUENCE [LARGE SCALE GENOMIC DNA]</scope>
    <source>
        <strain evidence="4 5">KACC:17644</strain>
    </source>
</reference>
<dbReference type="Pfam" id="PF12728">
    <property type="entry name" value="HTH_17"/>
    <property type="match status" value="1"/>
</dbReference>
<gene>
    <name evidence="4" type="ORF">ABXR19_14015</name>
</gene>
<keyword evidence="1 2" id="KW-0597">Phosphoprotein</keyword>
<evidence type="ECO:0000256" key="1">
    <source>
        <dbReference type="ARBA" id="ARBA00022553"/>
    </source>
</evidence>
<dbReference type="PANTHER" id="PTHR44591">
    <property type="entry name" value="STRESS RESPONSE REGULATOR PROTEIN 1"/>
    <property type="match status" value="1"/>
</dbReference>
<dbReference type="Gene3D" id="1.10.1660.10">
    <property type="match status" value="1"/>
</dbReference>
<dbReference type="EMBL" id="JBEWZI010000015">
    <property type="protein sequence ID" value="MET7015303.1"/>
    <property type="molecule type" value="Genomic_DNA"/>
</dbReference>
<feature type="domain" description="Response regulatory" evidence="3">
    <location>
        <begin position="82"/>
        <end position="200"/>
    </location>
</feature>
<organism evidence="4 5">
    <name type="scientific">Uliginosibacterium flavum</name>
    <dbReference type="NCBI Taxonomy" id="1396831"/>
    <lineage>
        <taxon>Bacteria</taxon>
        <taxon>Pseudomonadati</taxon>
        <taxon>Pseudomonadota</taxon>
        <taxon>Betaproteobacteria</taxon>
        <taxon>Rhodocyclales</taxon>
        <taxon>Zoogloeaceae</taxon>
        <taxon>Uliginosibacterium</taxon>
    </lineage>
</organism>
<dbReference type="Gene3D" id="3.40.50.2300">
    <property type="match status" value="1"/>
</dbReference>
<dbReference type="CDD" id="cd00156">
    <property type="entry name" value="REC"/>
    <property type="match status" value="1"/>
</dbReference>
<dbReference type="SUPFAM" id="SSF52172">
    <property type="entry name" value="CheY-like"/>
    <property type="match status" value="1"/>
</dbReference>
<dbReference type="InterPro" id="IPR041657">
    <property type="entry name" value="HTH_17"/>
</dbReference>
<name>A0ABV2TP56_9RHOO</name>
<comment type="caution">
    <text evidence="4">The sequence shown here is derived from an EMBL/GenBank/DDBJ whole genome shotgun (WGS) entry which is preliminary data.</text>
</comment>
<dbReference type="RefSeq" id="WP_354601761.1">
    <property type="nucleotide sequence ID" value="NZ_JBEWZI010000015.1"/>
</dbReference>
<evidence type="ECO:0000313" key="4">
    <source>
        <dbReference type="EMBL" id="MET7015303.1"/>
    </source>
</evidence>
<evidence type="ECO:0000259" key="3">
    <source>
        <dbReference type="PROSITE" id="PS50110"/>
    </source>
</evidence>
<dbReference type="InterPro" id="IPR009061">
    <property type="entry name" value="DNA-bd_dom_put_sf"/>
</dbReference>
<dbReference type="PANTHER" id="PTHR44591:SF3">
    <property type="entry name" value="RESPONSE REGULATORY DOMAIN-CONTAINING PROTEIN"/>
    <property type="match status" value="1"/>
</dbReference>
<dbReference type="Proteomes" id="UP001549691">
    <property type="component" value="Unassembled WGS sequence"/>
</dbReference>
<accession>A0ABV2TP56</accession>
<dbReference type="PROSITE" id="PS50110">
    <property type="entry name" value="RESPONSE_REGULATORY"/>
    <property type="match status" value="1"/>
</dbReference>
<dbReference type="SUPFAM" id="SSF46955">
    <property type="entry name" value="Putative DNA-binding domain"/>
    <property type="match status" value="1"/>
</dbReference>
<dbReference type="InterPro" id="IPR010093">
    <property type="entry name" value="SinI_DNA-bd"/>
</dbReference>